<protein>
    <recommendedName>
        <fullName evidence="3">Chemokine interleukin-8-like domain-containing protein</fullName>
    </recommendedName>
</protein>
<gene>
    <name evidence="4" type="ORF">Q7C36_023273</name>
</gene>
<keyword evidence="2" id="KW-0732">Signal</keyword>
<dbReference type="InterPro" id="IPR001811">
    <property type="entry name" value="Chemokine_IL8-like_dom"/>
</dbReference>
<dbReference type="Pfam" id="PF00048">
    <property type="entry name" value="IL8"/>
    <property type="match status" value="1"/>
</dbReference>
<feature type="signal peptide" evidence="2">
    <location>
        <begin position="1"/>
        <end position="26"/>
    </location>
</feature>
<feature type="domain" description="Chemokine interleukin-8-like" evidence="3">
    <location>
        <begin position="36"/>
        <end position="93"/>
    </location>
</feature>
<feature type="chain" id="PRO_5041675243" description="Chemokine interleukin-8-like domain-containing protein" evidence="2">
    <location>
        <begin position="27"/>
        <end position="106"/>
    </location>
</feature>
<name>A0AA88LGC8_TACVA</name>
<evidence type="ECO:0000259" key="3">
    <source>
        <dbReference type="Pfam" id="PF00048"/>
    </source>
</evidence>
<dbReference type="SUPFAM" id="SSF54117">
    <property type="entry name" value="Interleukin 8-like chemokines"/>
    <property type="match status" value="1"/>
</dbReference>
<keyword evidence="5" id="KW-1185">Reference proteome</keyword>
<evidence type="ECO:0000313" key="4">
    <source>
        <dbReference type="EMBL" id="KAK2815007.1"/>
    </source>
</evidence>
<dbReference type="Proteomes" id="UP001187315">
    <property type="component" value="Unassembled WGS sequence"/>
</dbReference>
<evidence type="ECO:0000256" key="2">
    <source>
        <dbReference type="SAM" id="SignalP"/>
    </source>
</evidence>
<keyword evidence="1" id="KW-0202">Cytokine</keyword>
<comment type="caution">
    <text evidence="4">The sequence shown here is derived from an EMBL/GenBank/DDBJ whole genome shotgun (WGS) entry which is preliminary data.</text>
</comment>
<dbReference type="GO" id="GO:0005615">
    <property type="term" value="C:extracellular space"/>
    <property type="evidence" value="ECO:0007669"/>
    <property type="project" value="UniProtKB-KW"/>
</dbReference>
<proteinExistence type="predicted"/>
<dbReference type="Gene3D" id="2.40.50.40">
    <property type="match status" value="1"/>
</dbReference>
<dbReference type="GO" id="GO:0006955">
    <property type="term" value="P:immune response"/>
    <property type="evidence" value="ECO:0007669"/>
    <property type="project" value="InterPro"/>
</dbReference>
<evidence type="ECO:0000256" key="1">
    <source>
        <dbReference type="ARBA" id="ARBA00022514"/>
    </source>
</evidence>
<dbReference type="AlphaFoldDB" id="A0AA88LGC8"/>
<sequence length="106" mass="11719">MDFTLTPRQLLFLFTIITLLFSCVLGVCSSDSKPTTCCGKTSAVHVNPVNVTNCAYTEGKGQCREAYVFLFNDGRRHCSSVNAKRIKKTLNILEKKGILCLGKPRS</sequence>
<evidence type="ECO:0000313" key="5">
    <source>
        <dbReference type="Proteomes" id="UP001187315"/>
    </source>
</evidence>
<reference evidence="4" key="1">
    <citation type="submission" date="2023-08" db="EMBL/GenBank/DDBJ databases">
        <title>Pelteobagrus vachellii genome.</title>
        <authorList>
            <person name="Liu H."/>
        </authorList>
    </citation>
    <scope>NUCLEOTIDE SEQUENCE</scope>
    <source>
        <strain evidence="4">PRFRI_2022a</strain>
        <tissue evidence="4">Muscle</tissue>
    </source>
</reference>
<dbReference type="EMBL" id="JAVHJS010000026">
    <property type="protein sequence ID" value="KAK2815007.1"/>
    <property type="molecule type" value="Genomic_DNA"/>
</dbReference>
<dbReference type="GO" id="GO:0008009">
    <property type="term" value="F:chemokine activity"/>
    <property type="evidence" value="ECO:0007669"/>
    <property type="project" value="InterPro"/>
</dbReference>
<organism evidence="4 5">
    <name type="scientific">Tachysurus vachellii</name>
    <name type="common">Darkbarbel catfish</name>
    <name type="synonym">Pelteobagrus vachellii</name>
    <dbReference type="NCBI Taxonomy" id="175792"/>
    <lineage>
        <taxon>Eukaryota</taxon>
        <taxon>Metazoa</taxon>
        <taxon>Chordata</taxon>
        <taxon>Craniata</taxon>
        <taxon>Vertebrata</taxon>
        <taxon>Euteleostomi</taxon>
        <taxon>Actinopterygii</taxon>
        <taxon>Neopterygii</taxon>
        <taxon>Teleostei</taxon>
        <taxon>Ostariophysi</taxon>
        <taxon>Siluriformes</taxon>
        <taxon>Bagridae</taxon>
        <taxon>Tachysurus</taxon>
    </lineage>
</organism>
<accession>A0AA88LGC8</accession>
<dbReference type="InterPro" id="IPR036048">
    <property type="entry name" value="Interleukin_8-like_sf"/>
</dbReference>